<accession>A0ABU1F917</accession>
<evidence type="ECO:0000313" key="2">
    <source>
        <dbReference type="EMBL" id="MDR5653367.1"/>
    </source>
</evidence>
<evidence type="ECO:0000259" key="1">
    <source>
        <dbReference type="Pfam" id="PF07978"/>
    </source>
</evidence>
<sequence>MYEVRFYSVAHGRLAAEIARVHDVAIAGAPAEPGGPPACAESLWDRYRIPRPLGAWTVAAGQGAPGFLSIIRWDSLTHRDSAYPRFWNDPYWLALRAKGADGSPLVDSIEDWILRPSAAWGPLVEPPSATPIGGVHEMRVQHVPAGTQAEAAAALATVDLPLARRLGARVLGVFEMVFGPNSPCFVTFLAWPDFDTQQRAAARLDVEPRVIQQRDREMARHHRRVFGRMDQYILAPVPGWGLPTASFGGLE</sequence>
<feature type="domain" description="NIPSNAP" evidence="1">
    <location>
        <begin position="51"/>
        <end position="117"/>
    </location>
</feature>
<proteinExistence type="predicted"/>
<dbReference type="Gene3D" id="3.30.70.100">
    <property type="match status" value="2"/>
</dbReference>
<comment type="caution">
    <text evidence="2">The sequence shown here is derived from an EMBL/GenBank/DDBJ whole genome shotgun (WGS) entry which is preliminary data.</text>
</comment>
<dbReference type="RefSeq" id="WP_310457607.1">
    <property type="nucleotide sequence ID" value="NZ_JAVKPH010000013.1"/>
</dbReference>
<gene>
    <name evidence="2" type="ORF">RGD00_12175</name>
</gene>
<organism evidence="2 3">
    <name type="scientific">Ruixingdingia sedimenti</name>
    <dbReference type="NCBI Taxonomy" id="3073604"/>
    <lineage>
        <taxon>Bacteria</taxon>
        <taxon>Pseudomonadati</taxon>
        <taxon>Pseudomonadota</taxon>
        <taxon>Alphaproteobacteria</taxon>
        <taxon>Rhodobacterales</taxon>
        <taxon>Paracoccaceae</taxon>
        <taxon>Ruixingdingia</taxon>
    </lineage>
</organism>
<keyword evidence="3" id="KW-1185">Reference proteome</keyword>
<dbReference type="InterPro" id="IPR012577">
    <property type="entry name" value="NIPSNAP"/>
</dbReference>
<protein>
    <submittedName>
        <fullName evidence="2">NIPSNAP family protein</fullName>
    </submittedName>
</protein>
<evidence type="ECO:0000313" key="3">
    <source>
        <dbReference type="Proteomes" id="UP001247754"/>
    </source>
</evidence>
<dbReference type="Pfam" id="PF07978">
    <property type="entry name" value="NIPSNAP"/>
    <property type="match status" value="1"/>
</dbReference>
<dbReference type="SUPFAM" id="SSF54909">
    <property type="entry name" value="Dimeric alpha+beta barrel"/>
    <property type="match status" value="2"/>
</dbReference>
<dbReference type="Proteomes" id="UP001247754">
    <property type="component" value="Unassembled WGS sequence"/>
</dbReference>
<reference evidence="2 3" key="1">
    <citation type="submission" date="2023-09" db="EMBL/GenBank/DDBJ databases">
        <title>Xinfangfangia sedmenti sp. nov., isolated the sedment.</title>
        <authorList>
            <person name="Xu L."/>
        </authorList>
    </citation>
    <scope>NUCLEOTIDE SEQUENCE [LARGE SCALE GENOMIC DNA]</scope>
    <source>
        <strain evidence="2 3">LG-4</strain>
    </source>
</reference>
<dbReference type="InterPro" id="IPR011008">
    <property type="entry name" value="Dimeric_a/b-barrel"/>
</dbReference>
<name>A0ABU1F917_9RHOB</name>
<dbReference type="EMBL" id="JAVKPH010000013">
    <property type="protein sequence ID" value="MDR5653367.1"/>
    <property type="molecule type" value="Genomic_DNA"/>
</dbReference>